<dbReference type="RefSeq" id="WP_113035853.1">
    <property type="nucleotide sequence ID" value="NZ_QMFB01000036.1"/>
</dbReference>
<evidence type="ECO:0000313" key="4">
    <source>
        <dbReference type="Proteomes" id="UP000250369"/>
    </source>
</evidence>
<sequence>MKKTSIIRSIVVPALFAVYLYLLVKAILFKFGPIEGKFLLHQFLYHLENPGSMLNRLSVSSNFIPFKQISSDVRSLHNLGLFQLNNFTGNIYIFIPFGIFVPVLYGEKNVSLEKVFFLSFLLSLMLESSQAILSIGTFDVDDLLLNSSGGMIGFGIYSLFGRRTSDGLVSAKQES</sequence>
<proteinExistence type="predicted"/>
<keyword evidence="4" id="KW-1185">Reference proteome</keyword>
<evidence type="ECO:0000259" key="2">
    <source>
        <dbReference type="Pfam" id="PF04892"/>
    </source>
</evidence>
<dbReference type="AlphaFoldDB" id="A0A329LX94"/>
<keyword evidence="1" id="KW-1133">Transmembrane helix</keyword>
<dbReference type="Pfam" id="PF04892">
    <property type="entry name" value="VanZ"/>
    <property type="match status" value="1"/>
</dbReference>
<comment type="caution">
    <text evidence="3">The sequence shown here is derived from an EMBL/GenBank/DDBJ whole genome shotgun (WGS) entry which is preliminary data.</text>
</comment>
<protein>
    <submittedName>
        <fullName evidence="3">VanZ family protein</fullName>
    </submittedName>
</protein>
<keyword evidence="1" id="KW-0812">Transmembrane</keyword>
<gene>
    <name evidence="3" type="ORF">DQG23_35880</name>
</gene>
<evidence type="ECO:0000256" key="1">
    <source>
        <dbReference type="SAM" id="Phobius"/>
    </source>
</evidence>
<dbReference type="PANTHER" id="PTHR36834">
    <property type="entry name" value="MEMBRANE PROTEIN-RELATED"/>
    <property type="match status" value="1"/>
</dbReference>
<reference evidence="3 4" key="1">
    <citation type="journal article" date="2009" name="Int. J. Syst. Evol. Microbiol.">
        <title>Paenibacillus contaminans sp. nov., isolated from a contaminated laboratory plate.</title>
        <authorList>
            <person name="Chou J.H."/>
            <person name="Lee J.H."/>
            <person name="Lin M.C."/>
            <person name="Chang P.S."/>
            <person name="Arun A.B."/>
            <person name="Young C.C."/>
            <person name="Chen W.M."/>
        </authorList>
    </citation>
    <scope>NUCLEOTIDE SEQUENCE [LARGE SCALE GENOMIC DNA]</scope>
    <source>
        <strain evidence="3 4">CKOBP-6</strain>
    </source>
</reference>
<feature type="transmembrane region" description="Helical" evidence="1">
    <location>
        <begin position="87"/>
        <end position="105"/>
    </location>
</feature>
<dbReference type="Proteomes" id="UP000250369">
    <property type="component" value="Unassembled WGS sequence"/>
</dbReference>
<feature type="domain" description="VanZ-like" evidence="2">
    <location>
        <begin position="16"/>
        <end position="160"/>
    </location>
</feature>
<keyword evidence="1" id="KW-0472">Membrane</keyword>
<dbReference type="OrthoDB" id="4822551at2"/>
<evidence type="ECO:0000313" key="3">
    <source>
        <dbReference type="EMBL" id="RAV11746.1"/>
    </source>
</evidence>
<feature type="transmembrane region" description="Helical" evidence="1">
    <location>
        <begin position="143"/>
        <end position="160"/>
    </location>
</feature>
<dbReference type="InterPro" id="IPR053150">
    <property type="entry name" value="Teicoplanin_resist-assoc"/>
</dbReference>
<dbReference type="InterPro" id="IPR006976">
    <property type="entry name" value="VanZ-like"/>
</dbReference>
<dbReference type="PANTHER" id="PTHR36834:SF1">
    <property type="entry name" value="INTEGRAL MEMBRANE PROTEIN"/>
    <property type="match status" value="1"/>
</dbReference>
<feature type="transmembrane region" description="Helical" evidence="1">
    <location>
        <begin position="117"/>
        <end position="137"/>
    </location>
</feature>
<dbReference type="EMBL" id="QMFB01000036">
    <property type="protein sequence ID" value="RAV11746.1"/>
    <property type="molecule type" value="Genomic_DNA"/>
</dbReference>
<feature type="transmembrane region" description="Helical" evidence="1">
    <location>
        <begin position="12"/>
        <end position="31"/>
    </location>
</feature>
<organism evidence="3 4">
    <name type="scientific">Paenibacillus contaminans</name>
    <dbReference type="NCBI Taxonomy" id="450362"/>
    <lineage>
        <taxon>Bacteria</taxon>
        <taxon>Bacillati</taxon>
        <taxon>Bacillota</taxon>
        <taxon>Bacilli</taxon>
        <taxon>Bacillales</taxon>
        <taxon>Paenibacillaceae</taxon>
        <taxon>Paenibacillus</taxon>
    </lineage>
</organism>
<accession>A0A329LX94</accession>
<name>A0A329LX94_9BACL</name>